<evidence type="ECO:0000259" key="2">
    <source>
        <dbReference type="PROSITE" id="PS50937"/>
    </source>
</evidence>
<sequence>MEYSIKQLAQIAGTTSRTLRHYGECGLLQPSRIGANGYRFYDDQSVLVLQRILLMRRLGMPLEDIKHALTNGEEHGQALRTLAAALRKERDALDRRLVTIDQTITALENGTKMNAHEALENINEQYKEEVTDRWGADAYKQGDNWWKSLSEGERQEFHNQVRSLNSDWIAAWEAGVSPESGNAQALAQRHIEWLCGIPGTPAYSASAVRGEFTEQVAQYVEGLANMYPADPRFAANYGGEAGAVFVRDALLHRIRN</sequence>
<gene>
    <name evidence="3" type="ORF">ACFSYH_00805</name>
</gene>
<reference evidence="4" key="1">
    <citation type="journal article" date="2019" name="Int. J. Syst. Evol. Microbiol.">
        <title>The Global Catalogue of Microorganisms (GCM) 10K type strain sequencing project: providing services to taxonomists for standard genome sequencing and annotation.</title>
        <authorList>
            <consortium name="The Broad Institute Genomics Platform"/>
            <consortium name="The Broad Institute Genome Sequencing Center for Infectious Disease"/>
            <person name="Wu L."/>
            <person name="Ma J."/>
        </authorList>
    </citation>
    <scope>NUCLEOTIDE SEQUENCE [LARGE SCALE GENOMIC DNA]</scope>
    <source>
        <strain evidence="4">KCTC 33576</strain>
    </source>
</reference>
<dbReference type="SUPFAM" id="SSF46955">
    <property type="entry name" value="Putative DNA-binding domain"/>
    <property type="match status" value="1"/>
</dbReference>
<dbReference type="CDD" id="cd01106">
    <property type="entry name" value="HTH_TipAL-Mta"/>
    <property type="match status" value="1"/>
</dbReference>
<dbReference type="InterPro" id="IPR009061">
    <property type="entry name" value="DNA-bd_dom_put_sf"/>
</dbReference>
<dbReference type="InterPro" id="IPR012925">
    <property type="entry name" value="TipAS_dom"/>
</dbReference>
<dbReference type="SUPFAM" id="SSF89082">
    <property type="entry name" value="Antibiotic binding domain of TipA-like multidrug resistance regulators"/>
    <property type="match status" value="1"/>
</dbReference>
<dbReference type="PROSITE" id="PS50937">
    <property type="entry name" value="HTH_MERR_2"/>
    <property type="match status" value="1"/>
</dbReference>
<dbReference type="InterPro" id="IPR000551">
    <property type="entry name" value="MerR-type_HTH_dom"/>
</dbReference>
<evidence type="ECO:0000313" key="3">
    <source>
        <dbReference type="EMBL" id="MFD2839114.1"/>
    </source>
</evidence>
<dbReference type="InterPro" id="IPR047057">
    <property type="entry name" value="MerR_fam"/>
</dbReference>
<accession>A0ABW5XCM6</accession>
<dbReference type="SMART" id="SM00422">
    <property type="entry name" value="HTH_MERR"/>
    <property type="match status" value="1"/>
</dbReference>
<feature type="domain" description="HTH merR-type" evidence="2">
    <location>
        <begin position="1"/>
        <end position="71"/>
    </location>
</feature>
<proteinExistence type="predicted"/>
<dbReference type="Gene3D" id="1.10.490.50">
    <property type="entry name" value="Antibiotic binding domain of TipA-like multidrug resistance regulators"/>
    <property type="match status" value="1"/>
</dbReference>
<dbReference type="InterPro" id="IPR036244">
    <property type="entry name" value="TipA-like_antibiotic-bd"/>
</dbReference>
<name>A0ABW5XCM6_9MICO</name>
<keyword evidence="4" id="KW-1185">Reference proteome</keyword>
<dbReference type="Pfam" id="PF13411">
    <property type="entry name" value="MerR_1"/>
    <property type="match status" value="1"/>
</dbReference>
<protein>
    <submittedName>
        <fullName evidence="3">MerR family transcriptional regulator</fullName>
    </submittedName>
</protein>
<evidence type="ECO:0000313" key="4">
    <source>
        <dbReference type="Proteomes" id="UP001597391"/>
    </source>
</evidence>
<dbReference type="Gene3D" id="1.10.1660.10">
    <property type="match status" value="1"/>
</dbReference>
<dbReference type="Pfam" id="PF07739">
    <property type="entry name" value="TipAS"/>
    <property type="match status" value="1"/>
</dbReference>
<dbReference type="PANTHER" id="PTHR30204">
    <property type="entry name" value="REDOX-CYCLING DRUG-SENSING TRANSCRIPTIONAL ACTIVATOR SOXR"/>
    <property type="match status" value="1"/>
</dbReference>
<dbReference type="RefSeq" id="WP_377464537.1">
    <property type="nucleotide sequence ID" value="NZ_JBHUOP010000001.1"/>
</dbReference>
<dbReference type="EMBL" id="JBHUOP010000001">
    <property type="protein sequence ID" value="MFD2839114.1"/>
    <property type="molecule type" value="Genomic_DNA"/>
</dbReference>
<organism evidence="3 4">
    <name type="scientific">Populibacterium corticicola</name>
    <dbReference type="NCBI Taxonomy" id="1812826"/>
    <lineage>
        <taxon>Bacteria</taxon>
        <taxon>Bacillati</taxon>
        <taxon>Actinomycetota</taxon>
        <taxon>Actinomycetes</taxon>
        <taxon>Micrococcales</taxon>
        <taxon>Jonesiaceae</taxon>
        <taxon>Populibacterium</taxon>
    </lineage>
</organism>
<comment type="caution">
    <text evidence="3">The sequence shown here is derived from an EMBL/GenBank/DDBJ whole genome shotgun (WGS) entry which is preliminary data.</text>
</comment>
<dbReference type="Proteomes" id="UP001597391">
    <property type="component" value="Unassembled WGS sequence"/>
</dbReference>
<keyword evidence="1" id="KW-0238">DNA-binding</keyword>
<evidence type="ECO:0000256" key="1">
    <source>
        <dbReference type="ARBA" id="ARBA00023125"/>
    </source>
</evidence>
<dbReference type="PANTHER" id="PTHR30204:SF96">
    <property type="entry name" value="CHROMOSOME-ANCHORING PROTEIN RACA"/>
    <property type="match status" value="1"/>
</dbReference>